<dbReference type="InterPro" id="IPR000644">
    <property type="entry name" value="CBS_dom"/>
</dbReference>
<gene>
    <name evidence="2" type="ORF">HMPREF9498_01669</name>
</gene>
<protein>
    <submittedName>
        <fullName evidence="2">CBS domain protein</fullName>
    </submittedName>
</protein>
<organism evidence="2 3">
    <name type="scientific">Enterococcus faecalis TX4248</name>
    <dbReference type="NCBI Taxonomy" id="749495"/>
    <lineage>
        <taxon>Bacteria</taxon>
        <taxon>Bacillati</taxon>
        <taxon>Bacillota</taxon>
        <taxon>Bacilli</taxon>
        <taxon>Lactobacillales</taxon>
        <taxon>Enterococcaceae</taxon>
        <taxon>Enterococcus</taxon>
    </lineage>
</organism>
<evidence type="ECO:0000313" key="3">
    <source>
        <dbReference type="Proteomes" id="UP000004846"/>
    </source>
</evidence>
<evidence type="ECO:0000313" key="2">
    <source>
        <dbReference type="EMBL" id="EFM82731.1"/>
    </source>
</evidence>
<dbReference type="GeneID" id="60894020"/>
<feature type="domain" description="CBS" evidence="1">
    <location>
        <begin position="105"/>
        <end position="145"/>
    </location>
</feature>
<name>A0A125W5Z7_ENTFL</name>
<reference evidence="2 3" key="1">
    <citation type="submission" date="2010-07" db="EMBL/GenBank/DDBJ databases">
        <authorList>
            <person name="Sid Ahmed O."/>
        </authorList>
    </citation>
    <scope>NUCLEOTIDE SEQUENCE [LARGE SCALE GENOMIC DNA]</scope>
    <source>
        <strain evidence="2 3">TX4248</strain>
    </source>
</reference>
<proteinExistence type="predicted"/>
<dbReference type="Gene3D" id="3.10.580.10">
    <property type="entry name" value="CBS-domain"/>
    <property type="match status" value="1"/>
</dbReference>
<sequence>MGERADTFLAHFNRIEKWMRERLNNPVNMGFSEMTRRLSRKEKGQIAQFEEDLLQMAQLRNAIVHERIADDFVIAEPNEWAVQRIETIEQALTKPEKVVPKFAKRVTAFEITTSLETLLTIIAKKQYSQFPIYEKGVFKGLVTVRGIGVWFAIESTKGEVHIANRTVRELLASNYKRSNYQFVSIEATVFEVEQMFREQPRLEAVLISKSGHPNGELVGIVRPRDLASIHREKE</sequence>
<dbReference type="EMBL" id="AEBR01000054">
    <property type="protein sequence ID" value="EFM82731.1"/>
    <property type="molecule type" value="Genomic_DNA"/>
</dbReference>
<feature type="domain" description="CBS" evidence="1">
    <location>
        <begin position="176"/>
        <end position="228"/>
    </location>
</feature>
<evidence type="ECO:0000259" key="1">
    <source>
        <dbReference type="Pfam" id="PF00571"/>
    </source>
</evidence>
<comment type="caution">
    <text evidence="2">The sequence shown here is derived from an EMBL/GenBank/DDBJ whole genome shotgun (WGS) entry which is preliminary data.</text>
</comment>
<dbReference type="Pfam" id="PF00571">
    <property type="entry name" value="CBS"/>
    <property type="match status" value="2"/>
</dbReference>
<dbReference type="SUPFAM" id="SSF54631">
    <property type="entry name" value="CBS-domain pair"/>
    <property type="match status" value="1"/>
</dbReference>
<dbReference type="HOGENOM" id="CLU_099771_0_0_9"/>
<dbReference type="AlphaFoldDB" id="A0A125W5Z7"/>
<dbReference type="InterPro" id="IPR046342">
    <property type="entry name" value="CBS_dom_sf"/>
</dbReference>
<dbReference type="Proteomes" id="UP000004846">
    <property type="component" value="Unassembled WGS sequence"/>
</dbReference>
<accession>A0A125W5Z7</accession>
<dbReference type="RefSeq" id="WP_002357406.1">
    <property type="nucleotide sequence ID" value="NZ_GL454455.1"/>
</dbReference>